<dbReference type="Gene3D" id="3.40.50.2300">
    <property type="match status" value="1"/>
</dbReference>
<evidence type="ECO:0000313" key="7">
    <source>
        <dbReference type="Proteomes" id="UP000198901"/>
    </source>
</evidence>
<feature type="domain" description="Response regulatory" evidence="5">
    <location>
        <begin position="9"/>
        <end position="133"/>
    </location>
</feature>
<dbReference type="OrthoDB" id="9797341at2"/>
<keyword evidence="2" id="KW-0238">DNA-binding</keyword>
<dbReference type="GO" id="GO:0006355">
    <property type="term" value="P:regulation of DNA-templated transcription"/>
    <property type="evidence" value="ECO:0007669"/>
    <property type="project" value="InterPro"/>
</dbReference>
<gene>
    <name evidence="6" type="ORF">SAMN04488090_3358</name>
</gene>
<dbReference type="InterPro" id="IPR039420">
    <property type="entry name" value="WalR-like"/>
</dbReference>
<accession>A0A1G9SZM3</accession>
<dbReference type="SMART" id="SM00448">
    <property type="entry name" value="REC"/>
    <property type="match status" value="1"/>
</dbReference>
<dbReference type="SMART" id="SM00421">
    <property type="entry name" value="HTH_LUXR"/>
    <property type="match status" value="1"/>
</dbReference>
<protein>
    <submittedName>
        <fullName evidence="6">Two component transcriptional regulator, LuxR family</fullName>
    </submittedName>
</protein>
<feature type="modified residue" description="4-aspartylphosphate" evidence="3">
    <location>
        <position position="60"/>
    </location>
</feature>
<organism evidence="6 7">
    <name type="scientific">Siphonobacter aquaeclarae</name>
    <dbReference type="NCBI Taxonomy" id="563176"/>
    <lineage>
        <taxon>Bacteria</taxon>
        <taxon>Pseudomonadati</taxon>
        <taxon>Bacteroidota</taxon>
        <taxon>Cytophagia</taxon>
        <taxon>Cytophagales</taxon>
        <taxon>Cytophagaceae</taxon>
        <taxon>Siphonobacter</taxon>
    </lineage>
</organism>
<dbReference type="Proteomes" id="UP000198901">
    <property type="component" value="Unassembled WGS sequence"/>
</dbReference>
<dbReference type="STRING" id="563176.SAMN04488090_3358"/>
<dbReference type="InterPro" id="IPR001789">
    <property type="entry name" value="Sig_transdc_resp-reg_receiver"/>
</dbReference>
<evidence type="ECO:0000256" key="1">
    <source>
        <dbReference type="ARBA" id="ARBA00022553"/>
    </source>
</evidence>
<dbReference type="CDD" id="cd17535">
    <property type="entry name" value="REC_NarL-like"/>
    <property type="match status" value="1"/>
</dbReference>
<evidence type="ECO:0000256" key="2">
    <source>
        <dbReference type="ARBA" id="ARBA00023125"/>
    </source>
</evidence>
<evidence type="ECO:0000259" key="5">
    <source>
        <dbReference type="PROSITE" id="PS50110"/>
    </source>
</evidence>
<dbReference type="SUPFAM" id="SSF46894">
    <property type="entry name" value="C-terminal effector domain of the bipartite response regulators"/>
    <property type="match status" value="1"/>
</dbReference>
<dbReference type="RefSeq" id="WP_093204763.1">
    <property type="nucleotide sequence ID" value="NZ_FNGS01000006.1"/>
</dbReference>
<feature type="domain" description="HTH luxR-type" evidence="4">
    <location>
        <begin position="158"/>
        <end position="223"/>
    </location>
</feature>
<dbReference type="PANTHER" id="PTHR43214">
    <property type="entry name" value="TWO-COMPONENT RESPONSE REGULATOR"/>
    <property type="match status" value="1"/>
</dbReference>
<sequence>MIHPSSPLKILIVEDQQLIAESFTRLLSDSESFEIVGICSNKIEAMRALQLYKLDVVLLDLSLPEYGRDQPGADRGFAILSHIRDQRIAVRTIVLSNFNDYQLIRKAMSLGANGYLLKSTSSIELMKAIRKVGGGEQYLQPEVRDILQQKDPNYLTQVSLEAVQLTSRETQILGLIARGFTDQEIADQIGLKKFTVNEFRSILLRKFEAKNAAELVNKAHEQKLL</sequence>
<reference evidence="6 7" key="1">
    <citation type="submission" date="2016-10" db="EMBL/GenBank/DDBJ databases">
        <authorList>
            <person name="de Groot N.N."/>
        </authorList>
    </citation>
    <scope>NUCLEOTIDE SEQUENCE [LARGE SCALE GENOMIC DNA]</scope>
    <source>
        <strain evidence="6 7">DSM 21668</strain>
    </source>
</reference>
<dbReference type="InterPro" id="IPR058245">
    <property type="entry name" value="NreC/VraR/RcsB-like_REC"/>
</dbReference>
<name>A0A1G9SZM3_9BACT</name>
<dbReference type="InterPro" id="IPR016032">
    <property type="entry name" value="Sig_transdc_resp-reg_C-effctor"/>
</dbReference>
<evidence type="ECO:0000313" key="6">
    <source>
        <dbReference type="EMBL" id="SDM40913.1"/>
    </source>
</evidence>
<dbReference type="CDD" id="cd06170">
    <property type="entry name" value="LuxR_C_like"/>
    <property type="match status" value="1"/>
</dbReference>
<dbReference type="EMBL" id="FNGS01000006">
    <property type="protein sequence ID" value="SDM40913.1"/>
    <property type="molecule type" value="Genomic_DNA"/>
</dbReference>
<dbReference type="GO" id="GO:0003677">
    <property type="term" value="F:DNA binding"/>
    <property type="evidence" value="ECO:0007669"/>
    <property type="project" value="UniProtKB-KW"/>
</dbReference>
<dbReference type="InterPro" id="IPR011006">
    <property type="entry name" value="CheY-like_superfamily"/>
</dbReference>
<dbReference type="GO" id="GO:0000160">
    <property type="term" value="P:phosphorelay signal transduction system"/>
    <property type="evidence" value="ECO:0007669"/>
    <property type="project" value="InterPro"/>
</dbReference>
<dbReference type="PRINTS" id="PR00038">
    <property type="entry name" value="HTHLUXR"/>
</dbReference>
<dbReference type="InterPro" id="IPR000792">
    <property type="entry name" value="Tscrpt_reg_LuxR_C"/>
</dbReference>
<proteinExistence type="predicted"/>
<keyword evidence="7" id="KW-1185">Reference proteome</keyword>
<dbReference type="Pfam" id="PF00072">
    <property type="entry name" value="Response_reg"/>
    <property type="match status" value="1"/>
</dbReference>
<dbReference type="Pfam" id="PF00196">
    <property type="entry name" value="GerE"/>
    <property type="match status" value="1"/>
</dbReference>
<dbReference type="SUPFAM" id="SSF52172">
    <property type="entry name" value="CheY-like"/>
    <property type="match status" value="1"/>
</dbReference>
<evidence type="ECO:0000259" key="4">
    <source>
        <dbReference type="PROSITE" id="PS50043"/>
    </source>
</evidence>
<keyword evidence="1 3" id="KW-0597">Phosphoprotein</keyword>
<dbReference type="PROSITE" id="PS50043">
    <property type="entry name" value="HTH_LUXR_2"/>
    <property type="match status" value="1"/>
</dbReference>
<evidence type="ECO:0000256" key="3">
    <source>
        <dbReference type="PROSITE-ProRule" id="PRU00169"/>
    </source>
</evidence>
<dbReference type="AlphaFoldDB" id="A0A1G9SZM3"/>
<dbReference type="PROSITE" id="PS50110">
    <property type="entry name" value="RESPONSE_REGULATORY"/>
    <property type="match status" value="1"/>
</dbReference>